<dbReference type="Pfam" id="PF18759">
    <property type="entry name" value="Plavaka"/>
    <property type="match status" value="1"/>
</dbReference>
<dbReference type="GeneID" id="64623297"/>
<name>A0A9P7EL05_9AGAM</name>
<evidence type="ECO:0000313" key="2">
    <source>
        <dbReference type="Proteomes" id="UP000807769"/>
    </source>
</evidence>
<dbReference type="RefSeq" id="XP_041198301.1">
    <property type="nucleotide sequence ID" value="XM_041329280.1"/>
</dbReference>
<sequence length="91" mass="10623">TNINKFIKLDWVSSMILNSFGFVCPSFKRANQLFGWINVLPSGLEWQLTILEFTNYTTERLIELSIWCDGLEVVKDLFANPIFSNHMMYDP</sequence>
<accession>A0A9P7EL05</accession>
<dbReference type="OrthoDB" id="2688393at2759"/>
<dbReference type="InterPro" id="IPR041078">
    <property type="entry name" value="Plavaka"/>
</dbReference>
<protein>
    <submittedName>
        <fullName evidence="1">Uncharacterized protein</fullName>
    </submittedName>
</protein>
<keyword evidence="2" id="KW-1185">Reference proteome</keyword>
<organism evidence="1 2">
    <name type="scientific">Suillus subaureus</name>
    <dbReference type="NCBI Taxonomy" id="48587"/>
    <lineage>
        <taxon>Eukaryota</taxon>
        <taxon>Fungi</taxon>
        <taxon>Dikarya</taxon>
        <taxon>Basidiomycota</taxon>
        <taxon>Agaricomycotina</taxon>
        <taxon>Agaricomycetes</taxon>
        <taxon>Agaricomycetidae</taxon>
        <taxon>Boletales</taxon>
        <taxon>Suillineae</taxon>
        <taxon>Suillaceae</taxon>
        <taxon>Suillus</taxon>
    </lineage>
</organism>
<proteinExistence type="predicted"/>
<feature type="non-terminal residue" evidence="1">
    <location>
        <position position="91"/>
    </location>
</feature>
<dbReference type="Proteomes" id="UP000807769">
    <property type="component" value="Unassembled WGS sequence"/>
</dbReference>
<feature type="non-terminal residue" evidence="1">
    <location>
        <position position="1"/>
    </location>
</feature>
<dbReference type="AlphaFoldDB" id="A0A9P7EL05"/>
<gene>
    <name evidence="1" type="ORF">BJ212DRAFT_1214293</name>
</gene>
<evidence type="ECO:0000313" key="1">
    <source>
        <dbReference type="EMBL" id="KAG1824584.1"/>
    </source>
</evidence>
<reference evidence="1" key="1">
    <citation type="journal article" date="2020" name="New Phytol.">
        <title>Comparative genomics reveals dynamic genome evolution in host specialist ectomycorrhizal fungi.</title>
        <authorList>
            <person name="Lofgren L.A."/>
            <person name="Nguyen N.H."/>
            <person name="Vilgalys R."/>
            <person name="Ruytinx J."/>
            <person name="Liao H.L."/>
            <person name="Branco S."/>
            <person name="Kuo A."/>
            <person name="LaButti K."/>
            <person name="Lipzen A."/>
            <person name="Andreopoulos W."/>
            <person name="Pangilinan J."/>
            <person name="Riley R."/>
            <person name="Hundley H."/>
            <person name="Na H."/>
            <person name="Barry K."/>
            <person name="Grigoriev I.V."/>
            <person name="Stajich J.E."/>
            <person name="Kennedy P.G."/>
        </authorList>
    </citation>
    <scope>NUCLEOTIDE SEQUENCE</scope>
    <source>
        <strain evidence="1">MN1</strain>
    </source>
</reference>
<dbReference type="EMBL" id="JABBWG010000003">
    <property type="protein sequence ID" value="KAG1824584.1"/>
    <property type="molecule type" value="Genomic_DNA"/>
</dbReference>
<comment type="caution">
    <text evidence="1">The sequence shown here is derived from an EMBL/GenBank/DDBJ whole genome shotgun (WGS) entry which is preliminary data.</text>
</comment>